<dbReference type="Gene3D" id="3.40.710.10">
    <property type="entry name" value="DD-peptidase/beta-lactamase superfamily"/>
    <property type="match status" value="1"/>
</dbReference>
<dbReference type="GO" id="GO:0016787">
    <property type="term" value="F:hydrolase activity"/>
    <property type="evidence" value="ECO:0007669"/>
    <property type="project" value="UniProtKB-KW"/>
</dbReference>
<dbReference type="AlphaFoldDB" id="A0A7R7HYL6"/>
<keyword evidence="4" id="KW-1185">Reference proteome</keyword>
<dbReference type="InterPro" id="IPR012338">
    <property type="entry name" value="Beta-lactam/transpept-like"/>
</dbReference>
<dbReference type="EMBL" id="AP023355">
    <property type="protein sequence ID" value="BCJ36786.1"/>
    <property type="molecule type" value="Genomic_DNA"/>
</dbReference>
<reference evidence="3 4" key="1">
    <citation type="submission" date="2020-08" db="EMBL/GenBank/DDBJ databases">
        <title>Whole genome shotgun sequence of Actinocatenispora thailandica NBRC 105041.</title>
        <authorList>
            <person name="Komaki H."/>
            <person name="Tamura T."/>
        </authorList>
    </citation>
    <scope>NUCLEOTIDE SEQUENCE [LARGE SCALE GENOMIC DNA]</scope>
    <source>
        <strain evidence="3 4">NBRC 105041</strain>
    </source>
</reference>
<dbReference type="InterPro" id="IPR050491">
    <property type="entry name" value="AmpC-like"/>
</dbReference>
<keyword evidence="3" id="KW-0378">Hydrolase</keyword>
<keyword evidence="1" id="KW-0732">Signal</keyword>
<dbReference type="Pfam" id="PF00144">
    <property type="entry name" value="Beta-lactamase"/>
    <property type="match status" value="1"/>
</dbReference>
<evidence type="ECO:0000313" key="4">
    <source>
        <dbReference type="Proteomes" id="UP000611640"/>
    </source>
</evidence>
<dbReference type="KEGG" id="atl:Athai_42890"/>
<dbReference type="InterPro" id="IPR006311">
    <property type="entry name" value="TAT_signal"/>
</dbReference>
<evidence type="ECO:0000256" key="1">
    <source>
        <dbReference type="SAM" id="SignalP"/>
    </source>
</evidence>
<evidence type="ECO:0000313" key="3">
    <source>
        <dbReference type="EMBL" id="BCJ36786.1"/>
    </source>
</evidence>
<feature type="chain" id="PRO_5031571259" evidence="1">
    <location>
        <begin position="28"/>
        <end position="398"/>
    </location>
</feature>
<dbReference type="InterPro" id="IPR001466">
    <property type="entry name" value="Beta-lactam-related"/>
</dbReference>
<dbReference type="SUPFAM" id="SSF56601">
    <property type="entry name" value="beta-lactamase/transpeptidase-like"/>
    <property type="match status" value="1"/>
</dbReference>
<gene>
    <name evidence="3" type="ORF">Athai_42890</name>
</gene>
<feature type="signal peptide" evidence="1">
    <location>
        <begin position="1"/>
        <end position="27"/>
    </location>
</feature>
<sequence length="398" mass="42273">MQPTPVPRRNLRRRSLLGLLGAVPVTAAGVGALTGDTGADAQVAARPVPRSLRPGGTLDRAVRALADQGKFSGTLLLVDGHRTVLSRSYGKADQARNIANGPDTMFALGSVTKLFTAVAVAQLAARGRVDYHQTLGTYLGGFPSTIADTVTLHQLLTHTSGMGDYHALDGYAAALATWTSTEAVLSGTLDFIRAAPLAFTPGTRHQYSNSGYTVLGGVVAAVTGQSYYDYVAEHVFAAAGMTRTAFVTRPRWKRDRGIAHPYAGGTTDVLDQRGYVGLPDGDAFSTVPDLVRFVRALRGHRLLDAADTDLLTGPKFPVAMLPPKDGKPLQAMFEAYGPEAARVGDRWEVGHTGGSTGITANLEWYPRTGYVLGWLCNTDARELLDLGARARLLLTAAN</sequence>
<dbReference type="PANTHER" id="PTHR46825:SF9">
    <property type="entry name" value="BETA-LACTAMASE-RELATED DOMAIN-CONTAINING PROTEIN"/>
    <property type="match status" value="1"/>
</dbReference>
<protein>
    <submittedName>
        <fullName evidence="3">Serine hydrolase</fullName>
    </submittedName>
</protein>
<name>A0A7R7HYL6_9ACTN</name>
<accession>A0A7R7HYL6</accession>
<proteinExistence type="predicted"/>
<organism evidence="3 4">
    <name type="scientific">Actinocatenispora thailandica</name>
    <dbReference type="NCBI Taxonomy" id="227318"/>
    <lineage>
        <taxon>Bacteria</taxon>
        <taxon>Bacillati</taxon>
        <taxon>Actinomycetota</taxon>
        <taxon>Actinomycetes</taxon>
        <taxon>Micromonosporales</taxon>
        <taxon>Micromonosporaceae</taxon>
        <taxon>Actinocatenispora</taxon>
    </lineage>
</organism>
<evidence type="ECO:0000259" key="2">
    <source>
        <dbReference type="Pfam" id="PF00144"/>
    </source>
</evidence>
<dbReference type="Proteomes" id="UP000611640">
    <property type="component" value="Chromosome"/>
</dbReference>
<dbReference type="PANTHER" id="PTHR46825">
    <property type="entry name" value="D-ALANYL-D-ALANINE-CARBOXYPEPTIDASE/ENDOPEPTIDASE AMPH"/>
    <property type="match status" value="1"/>
</dbReference>
<feature type="domain" description="Beta-lactamase-related" evidence="2">
    <location>
        <begin position="58"/>
        <end position="391"/>
    </location>
</feature>
<dbReference type="PROSITE" id="PS51318">
    <property type="entry name" value="TAT"/>
    <property type="match status" value="1"/>
</dbReference>